<keyword evidence="4" id="KW-0862">Zinc</keyword>
<dbReference type="Proteomes" id="UP000324354">
    <property type="component" value="Chromosome"/>
</dbReference>
<gene>
    <name evidence="7" type="ORF">PFDSM3638_05365</name>
</gene>
<dbReference type="Gene3D" id="3.40.140.10">
    <property type="entry name" value="Cytidine Deaminase, domain 2"/>
    <property type="match status" value="1"/>
</dbReference>
<evidence type="ECO:0000256" key="5">
    <source>
        <dbReference type="ARBA" id="ARBA00023049"/>
    </source>
</evidence>
<dbReference type="GO" id="GO:0008270">
    <property type="term" value="F:zinc ion binding"/>
    <property type="evidence" value="ECO:0007669"/>
    <property type="project" value="TreeGrafter"/>
</dbReference>
<dbReference type="CDD" id="cd08070">
    <property type="entry name" value="MPN_like"/>
    <property type="match status" value="1"/>
</dbReference>
<dbReference type="InterPro" id="IPR028090">
    <property type="entry name" value="JAB_dom_prok"/>
</dbReference>
<keyword evidence="5 7" id="KW-0482">Metalloprotease</keyword>
<dbReference type="InterPro" id="IPR000555">
    <property type="entry name" value="JAMM/MPN+_dom"/>
</dbReference>
<evidence type="ECO:0000256" key="3">
    <source>
        <dbReference type="ARBA" id="ARBA00022801"/>
    </source>
</evidence>
<dbReference type="Pfam" id="PF14464">
    <property type="entry name" value="Prok-JAB"/>
    <property type="match status" value="1"/>
</dbReference>
<accession>A0A5C0XPL0</accession>
<dbReference type="EMBL" id="CP023154">
    <property type="protein sequence ID" value="QEK78729.1"/>
    <property type="molecule type" value="Genomic_DNA"/>
</dbReference>
<evidence type="ECO:0000256" key="4">
    <source>
        <dbReference type="ARBA" id="ARBA00022833"/>
    </source>
</evidence>
<protein>
    <submittedName>
        <fullName evidence="7">Metalloprotease</fullName>
    </submittedName>
</protein>
<evidence type="ECO:0000313" key="7">
    <source>
        <dbReference type="EMBL" id="QEK78729.1"/>
    </source>
</evidence>
<proteinExistence type="predicted"/>
<feature type="domain" description="MPN" evidence="6">
    <location>
        <begin position="13"/>
        <end position="133"/>
    </location>
</feature>
<dbReference type="GeneID" id="13301676"/>
<evidence type="ECO:0000256" key="2">
    <source>
        <dbReference type="ARBA" id="ARBA00022723"/>
    </source>
</evidence>
<keyword evidence="1 7" id="KW-0645">Protease</keyword>
<dbReference type="GO" id="GO:0006508">
    <property type="term" value="P:proteolysis"/>
    <property type="evidence" value="ECO:0007669"/>
    <property type="project" value="UniProtKB-KW"/>
</dbReference>
<dbReference type="PANTHER" id="PTHR34858">
    <property type="entry name" value="CYSO-CYSTEINE PEPTIDASE"/>
    <property type="match status" value="1"/>
</dbReference>
<evidence type="ECO:0000259" key="6">
    <source>
        <dbReference type="PROSITE" id="PS50249"/>
    </source>
</evidence>
<name>A0A5C0XPL0_PYRFU</name>
<organism evidence="7 8">
    <name type="scientific">Pyrococcus furiosus (strain ATCC 43587 / DSM 3638 / JCM 8422 / Vc1)</name>
    <dbReference type="NCBI Taxonomy" id="186497"/>
    <lineage>
        <taxon>Archaea</taxon>
        <taxon>Methanobacteriati</taxon>
        <taxon>Methanobacteriota</taxon>
        <taxon>Thermococci</taxon>
        <taxon>Thermococcales</taxon>
        <taxon>Thermococcaceae</taxon>
        <taxon>Pyrococcus</taxon>
    </lineage>
</organism>
<evidence type="ECO:0000256" key="1">
    <source>
        <dbReference type="ARBA" id="ARBA00022670"/>
    </source>
</evidence>
<keyword evidence="2" id="KW-0479">Metal-binding</keyword>
<dbReference type="InterPro" id="IPR051929">
    <property type="entry name" value="VirAsm_ModProt"/>
</dbReference>
<reference evidence="7 8" key="1">
    <citation type="submission" date="2017-08" db="EMBL/GenBank/DDBJ databases">
        <title>Resequencing and Reannotation of the genome of Pyrococcus furiosus type strain DSM3638.</title>
        <authorList>
            <person name="Reichelt R.M."/>
            <person name="Bunk B."/>
        </authorList>
    </citation>
    <scope>NUCLEOTIDE SEQUENCE [LARGE SCALE GENOMIC DNA]</scope>
    <source>
        <strain evidence="7 8">DSM 3638</strain>
    </source>
</reference>
<dbReference type="GO" id="GO:0008235">
    <property type="term" value="F:metalloexopeptidase activity"/>
    <property type="evidence" value="ECO:0007669"/>
    <property type="project" value="TreeGrafter"/>
</dbReference>
<dbReference type="KEGG" id="pfu:PF1070"/>
<sequence length="140" mass="16018">MPSSSKSDFSFSTLIIPQHYLRAILKVVSSSSVEVCGFLFGKENRVLKVRFIRNRLNSPVEFEMDPEEMLKALEEAEQENLEVVGIFHSHIACPPIPSGKDLEGMKRWPVIWLIVNEKGEYKAWILSEKNKISEVKIVVE</sequence>
<dbReference type="InterPro" id="IPR037518">
    <property type="entry name" value="MPN"/>
</dbReference>
<dbReference type="AlphaFoldDB" id="A0A5C0XPL0"/>
<dbReference type="SUPFAM" id="SSF102712">
    <property type="entry name" value="JAB1/MPN domain"/>
    <property type="match status" value="1"/>
</dbReference>
<dbReference type="PANTHER" id="PTHR34858:SF1">
    <property type="entry name" value="CYSO-CYSTEINE PEPTIDASE"/>
    <property type="match status" value="1"/>
</dbReference>
<dbReference type="GeneID" id="41712879"/>
<keyword evidence="3" id="KW-0378">Hydrolase</keyword>
<dbReference type="PROSITE" id="PS50249">
    <property type="entry name" value="MPN"/>
    <property type="match status" value="1"/>
</dbReference>
<dbReference type="SMR" id="A0A5C0XPL0"/>
<dbReference type="RefSeq" id="WP_011012207.1">
    <property type="nucleotide sequence ID" value="NC_003413.1"/>
</dbReference>
<dbReference type="OrthoDB" id="10589at2157"/>
<evidence type="ECO:0000313" key="8">
    <source>
        <dbReference type="Proteomes" id="UP000324354"/>
    </source>
</evidence>
<dbReference type="SMART" id="SM00232">
    <property type="entry name" value="JAB_MPN"/>
    <property type="match status" value="1"/>
</dbReference>